<comment type="caution">
    <text evidence="1">The sequence shown here is derived from an EMBL/GenBank/DDBJ whole genome shotgun (WGS) entry which is preliminary data.</text>
</comment>
<proteinExistence type="predicted"/>
<evidence type="ECO:0000313" key="1">
    <source>
        <dbReference type="EMBL" id="TCC10462.1"/>
    </source>
</evidence>
<dbReference type="Proteomes" id="UP000292346">
    <property type="component" value="Unassembled WGS sequence"/>
</dbReference>
<dbReference type="AlphaFoldDB" id="A0A4R0HMM5"/>
<evidence type="ECO:0000313" key="2">
    <source>
        <dbReference type="Proteomes" id="UP000292346"/>
    </source>
</evidence>
<dbReference type="EMBL" id="SJJZ01000001">
    <property type="protein sequence ID" value="TCC10462.1"/>
    <property type="molecule type" value="Genomic_DNA"/>
</dbReference>
<dbReference type="RefSeq" id="WP_165546351.1">
    <property type="nucleotide sequence ID" value="NZ_SJJZ01000001.1"/>
</dbReference>
<accession>A0A4R0HMM5</accession>
<name>A0A4R0HMM5_9ACTN</name>
<gene>
    <name evidence="1" type="ORF">E0H45_03855</name>
</gene>
<protein>
    <submittedName>
        <fullName evidence="1">Uncharacterized protein</fullName>
    </submittedName>
</protein>
<sequence length="93" mass="10379">MSISIRPTHVLADVGRRSVMNDDLSHLFAEVVSARAAERLARVGPRRQGENARSETGRLATSLRAYARALEKYRMPVPPVIRDELRLRSGLPS</sequence>
<keyword evidence="2" id="KW-1185">Reference proteome</keyword>
<organism evidence="1 2">
    <name type="scientific">Kribbella soli</name>
    <dbReference type="NCBI Taxonomy" id="1124743"/>
    <lineage>
        <taxon>Bacteria</taxon>
        <taxon>Bacillati</taxon>
        <taxon>Actinomycetota</taxon>
        <taxon>Actinomycetes</taxon>
        <taxon>Propionibacteriales</taxon>
        <taxon>Kribbellaceae</taxon>
        <taxon>Kribbella</taxon>
    </lineage>
</organism>
<reference evidence="1 2" key="1">
    <citation type="submission" date="2019-02" db="EMBL/GenBank/DDBJ databases">
        <title>Kribbella capetownensis sp. nov. and Kribbella speibonae sp. nov., isolated from soil.</title>
        <authorList>
            <person name="Curtis S.M."/>
            <person name="Norton I."/>
            <person name="Everest G.J."/>
            <person name="Meyers P.R."/>
        </authorList>
    </citation>
    <scope>NUCLEOTIDE SEQUENCE [LARGE SCALE GENOMIC DNA]</scope>
    <source>
        <strain evidence="1 2">KCTC 29219</strain>
    </source>
</reference>